<dbReference type="STRING" id="1802280.A3B37_00640"/>
<accession>A0A1G2LDF3</accession>
<organism evidence="1 2">
    <name type="scientific">Candidatus Sungbacteria bacterium RIFCSPLOWO2_01_FULL_59_16</name>
    <dbReference type="NCBI Taxonomy" id="1802280"/>
    <lineage>
        <taxon>Bacteria</taxon>
        <taxon>Candidatus Sungiibacteriota</taxon>
    </lineage>
</organism>
<evidence type="ECO:0000313" key="1">
    <source>
        <dbReference type="EMBL" id="OHA08842.1"/>
    </source>
</evidence>
<proteinExistence type="predicted"/>
<dbReference type="Pfam" id="PF00300">
    <property type="entry name" value="His_Phos_1"/>
    <property type="match status" value="1"/>
</dbReference>
<evidence type="ECO:0000313" key="2">
    <source>
        <dbReference type="Proteomes" id="UP000176705"/>
    </source>
</evidence>
<dbReference type="Proteomes" id="UP000176705">
    <property type="component" value="Unassembled WGS sequence"/>
</dbReference>
<dbReference type="SUPFAM" id="SSF53254">
    <property type="entry name" value="Phosphoglycerate mutase-like"/>
    <property type="match status" value="1"/>
</dbReference>
<protein>
    <recommendedName>
        <fullName evidence="3">Histidine phosphatase family protein</fullName>
    </recommendedName>
</protein>
<comment type="caution">
    <text evidence="1">The sequence shown here is derived from an EMBL/GenBank/DDBJ whole genome shotgun (WGS) entry which is preliminary data.</text>
</comment>
<reference evidence="1 2" key="1">
    <citation type="journal article" date="2016" name="Nat. Commun.">
        <title>Thousands of microbial genomes shed light on interconnected biogeochemical processes in an aquifer system.</title>
        <authorList>
            <person name="Anantharaman K."/>
            <person name="Brown C.T."/>
            <person name="Hug L.A."/>
            <person name="Sharon I."/>
            <person name="Castelle C.J."/>
            <person name="Probst A.J."/>
            <person name="Thomas B.C."/>
            <person name="Singh A."/>
            <person name="Wilkins M.J."/>
            <person name="Karaoz U."/>
            <person name="Brodie E.L."/>
            <person name="Williams K.H."/>
            <person name="Hubbard S.S."/>
            <person name="Banfield J.F."/>
        </authorList>
    </citation>
    <scope>NUCLEOTIDE SEQUENCE [LARGE SCALE GENOMIC DNA]</scope>
</reference>
<dbReference type="PANTHER" id="PTHR46192">
    <property type="entry name" value="BROAD-RANGE ACID PHOSPHATASE DET1"/>
    <property type="match status" value="1"/>
</dbReference>
<name>A0A1G2LDF3_9BACT</name>
<sequence length="234" mass="27286">MKARDPLYRQFRRAFSADSNSAGTKALALEVRRKYALRISDYKTPLTDEGKKQAYLTGLSLSGQMQPPDIIFCSPYWRTLSTLAWMRVGWKQLRGVRLVIEDRIREQEHGLALLYNDWRIFQALHPEQKELRDLQGPYWYQYPQGESVSQVRDRTRDVLGMLIRECAGLHVKLITHHLTILSLRANLERLSPEAFMRLDEEEKPLNCGVTRYACDPNLGKDGKLVLQCYNQRLF</sequence>
<dbReference type="InterPro" id="IPR052765">
    <property type="entry name" value="PGM-Related"/>
</dbReference>
<dbReference type="CDD" id="cd07067">
    <property type="entry name" value="HP_PGM_like"/>
    <property type="match status" value="1"/>
</dbReference>
<gene>
    <name evidence="1" type="ORF">A3B37_00640</name>
</gene>
<dbReference type="InterPro" id="IPR029033">
    <property type="entry name" value="His_PPase_superfam"/>
</dbReference>
<dbReference type="Gene3D" id="3.40.50.1240">
    <property type="entry name" value="Phosphoglycerate mutase-like"/>
    <property type="match status" value="1"/>
</dbReference>
<dbReference type="AlphaFoldDB" id="A0A1G2LDF3"/>
<dbReference type="InterPro" id="IPR013078">
    <property type="entry name" value="His_Pase_superF_clade-1"/>
</dbReference>
<evidence type="ECO:0008006" key="3">
    <source>
        <dbReference type="Google" id="ProtNLM"/>
    </source>
</evidence>
<dbReference type="EMBL" id="MHQS01000010">
    <property type="protein sequence ID" value="OHA08842.1"/>
    <property type="molecule type" value="Genomic_DNA"/>
</dbReference>